<organism evidence="2 3">
    <name type="scientific">Magnetospirillum moscoviense</name>
    <dbReference type="NCBI Taxonomy" id="1437059"/>
    <lineage>
        <taxon>Bacteria</taxon>
        <taxon>Pseudomonadati</taxon>
        <taxon>Pseudomonadota</taxon>
        <taxon>Alphaproteobacteria</taxon>
        <taxon>Rhodospirillales</taxon>
        <taxon>Rhodospirillaceae</taxon>
        <taxon>Magnetospirillum</taxon>
    </lineage>
</organism>
<reference evidence="2 3" key="1">
    <citation type="submission" date="2016-04" db="EMBL/GenBank/DDBJ databases">
        <title>Draft genome sequence of freshwater magnetotactic bacteria Magnetospirillum marisnigri SP-1 and Magnetospirillum moscoviense BB-1.</title>
        <authorList>
            <person name="Koziaeva V."/>
            <person name="Dziuba M.V."/>
            <person name="Ivanov T.M."/>
            <person name="Kuznetsov B."/>
            <person name="Grouzdev D.S."/>
        </authorList>
    </citation>
    <scope>NUCLEOTIDE SEQUENCE [LARGE SCALE GENOMIC DNA]</scope>
    <source>
        <strain evidence="2 3">BB-1</strain>
    </source>
</reference>
<dbReference type="InterPro" id="IPR018968">
    <property type="entry name" value="Phasin"/>
</dbReference>
<dbReference type="STRING" id="1437059.A6A05_15940"/>
<dbReference type="NCBIfam" id="TIGR01841">
    <property type="entry name" value="phasin"/>
    <property type="match status" value="1"/>
</dbReference>
<evidence type="ECO:0000259" key="1">
    <source>
        <dbReference type="Pfam" id="PF09361"/>
    </source>
</evidence>
<dbReference type="RefSeq" id="WP_068503580.1">
    <property type="nucleotide sequence ID" value="NZ_LWQU01000170.1"/>
</dbReference>
<proteinExistence type="predicted"/>
<dbReference type="AlphaFoldDB" id="A0A178MG29"/>
<evidence type="ECO:0000313" key="2">
    <source>
        <dbReference type="EMBL" id="OAN47048.1"/>
    </source>
</evidence>
<protein>
    <recommendedName>
        <fullName evidence="1">Phasin domain-containing protein</fullName>
    </recommendedName>
</protein>
<accession>A0A178MG29</accession>
<dbReference type="EMBL" id="LWQU01000170">
    <property type="protein sequence ID" value="OAN47048.1"/>
    <property type="molecule type" value="Genomic_DNA"/>
</dbReference>
<name>A0A178MG29_9PROT</name>
<dbReference type="Proteomes" id="UP000078543">
    <property type="component" value="Unassembled WGS sequence"/>
</dbReference>
<dbReference type="Pfam" id="PF09361">
    <property type="entry name" value="Phasin_2"/>
    <property type="match status" value="1"/>
</dbReference>
<comment type="caution">
    <text evidence="2">The sequence shown here is derived from an EMBL/GenBank/DDBJ whole genome shotgun (WGS) entry which is preliminary data.</text>
</comment>
<feature type="domain" description="Phasin" evidence="1">
    <location>
        <begin position="123"/>
        <end position="220"/>
    </location>
</feature>
<dbReference type="InterPro" id="IPR010127">
    <property type="entry name" value="Phasin_subfam-1"/>
</dbReference>
<sequence length="232" mass="24013">MTTAAKTKVAAKKIEQAVAASQETIESAVKVGQQAAQKVAAAGQETIESAVKVGQEAAQKVVAAGQETIESAVKVGQEAAQKVVAAGQETIDTAVKAGQEAAQKAQAVAEKAQAAALKSYEDAQVSTKDGIDAVIKSSEILTSGLQEITQAVVSLTQTSIEEGVSVSKQILAAKSIREWADLQSTLSKAQVDRLVAETTRLSDLSLKLIEDAFAPITAQVNAGIDRMVKRAA</sequence>
<keyword evidence="3" id="KW-1185">Reference proteome</keyword>
<gene>
    <name evidence="2" type="ORF">A6A05_15940</name>
</gene>
<dbReference type="OrthoDB" id="7303820at2"/>
<evidence type="ECO:0000313" key="3">
    <source>
        <dbReference type="Proteomes" id="UP000078543"/>
    </source>
</evidence>